<feature type="domain" description="DNA helicase DnaB-like N-terminal" evidence="4">
    <location>
        <begin position="5"/>
        <end position="101"/>
    </location>
</feature>
<dbReference type="Gene3D" id="1.10.860.10">
    <property type="entry name" value="DNAb Helicase, Chain A"/>
    <property type="match status" value="2"/>
</dbReference>
<evidence type="ECO:0000256" key="1">
    <source>
        <dbReference type="ARBA" id="ARBA00022705"/>
    </source>
</evidence>
<keyword evidence="6" id="KW-1185">Reference proteome</keyword>
<gene>
    <name evidence="5" type="ORF">GCM10010123_01550</name>
</gene>
<dbReference type="Pfam" id="PF00772">
    <property type="entry name" value="DnaB"/>
    <property type="match status" value="2"/>
</dbReference>
<dbReference type="GO" id="GO:0003678">
    <property type="term" value="F:DNA helicase activity"/>
    <property type="evidence" value="ECO:0007669"/>
    <property type="project" value="InterPro"/>
</dbReference>
<proteinExistence type="predicted"/>
<evidence type="ECO:0000313" key="5">
    <source>
        <dbReference type="EMBL" id="GGJ75245.1"/>
    </source>
</evidence>
<dbReference type="InterPro" id="IPR007693">
    <property type="entry name" value="DNA_helicase_DnaB-like_N"/>
</dbReference>
<comment type="caution">
    <text evidence="5">The sequence shown here is derived from an EMBL/GenBank/DDBJ whole genome shotgun (WGS) entry which is preliminary data.</text>
</comment>
<dbReference type="Proteomes" id="UP000649739">
    <property type="component" value="Unassembled WGS sequence"/>
</dbReference>
<reference evidence="5" key="2">
    <citation type="submission" date="2020-09" db="EMBL/GenBank/DDBJ databases">
        <authorList>
            <person name="Sun Q."/>
            <person name="Ohkuma M."/>
        </authorList>
    </citation>
    <scope>NUCLEOTIDE SEQUENCE</scope>
    <source>
        <strain evidence="5">JCM 3090</strain>
    </source>
</reference>
<feature type="region of interest" description="Disordered" evidence="3">
    <location>
        <begin position="305"/>
        <end position="338"/>
    </location>
</feature>
<dbReference type="EMBL" id="BMQB01000001">
    <property type="protein sequence ID" value="GGJ75245.1"/>
    <property type="molecule type" value="Genomic_DNA"/>
</dbReference>
<feature type="domain" description="DNA helicase DnaB-like N-terminal" evidence="4">
    <location>
        <begin position="176"/>
        <end position="254"/>
    </location>
</feature>
<dbReference type="GO" id="GO:0005524">
    <property type="term" value="F:ATP binding"/>
    <property type="evidence" value="ECO:0007669"/>
    <property type="project" value="InterPro"/>
</dbReference>
<keyword evidence="1" id="KW-0235">DNA replication</keyword>
<dbReference type="RefSeq" id="WP_189168041.1">
    <property type="nucleotide sequence ID" value="NZ_BMQB01000001.1"/>
</dbReference>
<evidence type="ECO:0000313" key="6">
    <source>
        <dbReference type="Proteomes" id="UP000649739"/>
    </source>
</evidence>
<dbReference type="AlphaFoldDB" id="A0A8J3F806"/>
<keyword evidence="2" id="KW-0238">DNA-binding</keyword>
<dbReference type="GO" id="GO:0005829">
    <property type="term" value="C:cytosol"/>
    <property type="evidence" value="ECO:0007669"/>
    <property type="project" value="TreeGrafter"/>
</dbReference>
<organism evidence="5 6">
    <name type="scientific">Pilimelia anulata</name>
    <dbReference type="NCBI Taxonomy" id="53371"/>
    <lineage>
        <taxon>Bacteria</taxon>
        <taxon>Bacillati</taxon>
        <taxon>Actinomycetota</taxon>
        <taxon>Actinomycetes</taxon>
        <taxon>Micromonosporales</taxon>
        <taxon>Micromonosporaceae</taxon>
        <taxon>Pilimelia</taxon>
    </lineage>
</organism>
<reference evidence="5" key="1">
    <citation type="journal article" date="2014" name="Int. J. Syst. Evol. Microbiol.">
        <title>Complete genome sequence of Corynebacterium casei LMG S-19264T (=DSM 44701T), isolated from a smear-ripened cheese.</title>
        <authorList>
            <consortium name="US DOE Joint Genome Institute (JGI-PGF)"/>
            <person name="Walter F."/>
            <person name="Albersmeier A."/>
            <person name="Kalinowski J."/>
            <person name="Ruckert C."/>
        </authorList>
    </citation>
    <scope>NUCLEOTIDE SEQUENCE</scope>
    <source>
        <strain evidence="5">JCM 3090</strain>
    </source>
</reference>
<name>A0A8J3F806_9ACTN</name>
<dbReference type="SUPFAM" id="SSF48024">
    <property type="entry name" value="N-terminal domain of DnaB helicase"/>
    <property type="match status" value="2"/>
</dbReference>
<dbReference type="PANTHER" id="PTHR30153:SF2">
    <property type="entry name" value="REPLICATIVE DNA HELICASE"/>
    <property type="match status" value="1"/>
</dbReference>
<feature type="compositionally biased region" description="Pro residues" evidence="3">
    <location>
        <begin position="321"/>
        <end position="331"/>
    </location>
</feature>
<protein>
    <recommendedName>
        <fullName evidence="4">DNA helicase DnaB-like N-terminal domain-containing protein</fullName>
    </recommendedName>
</protein>
<evidence type="ECO:0000259" key="4">
    <source>
        <dbReference type="Pfam" id="PF00772"/>
    </source>
</evidence>
<accession>A0A8J3F806</accession>
<dbReference type="InterPro" id="IPR036185">
    <property type="entry name" value="DNA_heli_DnaB-like_N_sf"/>
</dbReference>
<dbReference type="GO" id="GO:0003677">
    <property type="term" value="F:DNA binding"/>
    <property type="evidence" value="ECO:0007669"/>
    <property type="project" value="UniProtKB-KW"/>
</dbReference>
<dbReference type="GO" id="GO:0006260">
    <property type="term" value="P:DNA replication"/>
    <property type="evidence" value="ECO:0007669"/>
    <property type="project" value="UniProtKB-KW"/>
</dbReference>
<evidence type="ECO:0000256" key="2">
    <source>
        <dbReference type="ARBA" id="ARBA00023125"/>
    </source>
</evidence>
<evidence type="ECO:0000256" key="3">
    <source>
        <dbReference type="SAM" id="MobiDB-lite"/>
    </source>
</evidence>
<sequence length="338" mass="36896">MTSLNTRAEQALLGALLAEPVPAGPEFGHLRPGDFGNSLHAAVYTAITDTRTAYPHASGSTLTELVAERVNANGVAPDWLDGLRDTCPEPQHAAAYARMVIDAGLRRDIQQHAQRITTNAAHSRDEAGAAHLNRLAAALARQAQINAALIEADLDEPTPRQAALPEPTLAVEQADPARIMAEEELLADLLQHPDQARQLGRFLHSDTFTSPQRQQVYETIISIGFDGDPIDELTVAWHLEQTRTHERSQHLTDLPTAIWAYGAAPETDQALLARLRRTQPARTAIELGRDLLTEDMRQRLAGRLATLEPQRTATTGIDPQLKPPQPAPGTQPSPRHDQ</sequence>
<dbReference type="PANTHER" id="PTHR30153">
    <property type="entry name" value="REPLICATIVE DNA HELICASE DNAB"/>
    <property type="match status" value="1"/>
</dbReference>
<dbReference type="InterPro" id="IPR016136">
    <property type="entry name" value="DNA_helicase_N/primase_C"/>
</dbReference>